<evidence type="ECO:0000256" key="3">
    <source>
        <dbReference type="ARBA" id="ARBA00023125"/>
    </source>
</evidence>
<dbReference type="GO" id="GO:0003677">
    <property type="term" value="F:DNA binding"/>
    <property type="evidence" value="ECO:0007669"/>
    <property type="project" value="UniProtKB-UniRule"/>
</dbReference>
<evidence type="ECO:0000259" key="7">
    <source>
        <dbReference type="PROSITE" id="PS51900"/>
    </source>
</evidence>
<comment type="caution">
    <text evidence="8">The sequence shown here is derived from an EMBL/GenBank/DDBJ whole genome shotgun (WGS) entry which is preliminary data.</text>
</comment>
<keyword evidence="4" id="KW-0233">DNA recombination</keyword>
<evidence type="ECO:0000313" key="9">
    <source>
        <dbReference type="Proteomes" id="UP000677082"/>
    </source>
</evidence>
<accession>A0A919T7A0</accession>
<dbReference type="InterPro" id="IPR011010">
    <property type="entry name" value="DNA_brk_join_enz"/>
</dbReference>
<feature type="domain" description="Tyr recombinase" evidence="6">
    <location>
        <begin position="276"/>
        <end position="477"/>
    </location>
</feature>
<dbReference type="InterPro" id="IPR013762">
    <property type="entry name" value="Integrase-like_cat_sf"/>
</dbReference>
<evidence type="ECO:0000256" key="4">
    <source>
        <dbReference type="ARBA" id="ARBA00023172"/>
    </source>
</evidence>
<dbReference type="PROSITE" id="PS51898">
    <property type="entry name" value="TYR_RECOMBINASE"/>
    <property type="match status" value="1"/>
</dbReference>
<protein>
    <submittedName>
        <fullName evidence="8">Site-specific integrase</fullName>
    </submittedName>
</protein>
<dbReference type="GO" id="GO:0015074">
    <property type="term" value="P:DNA integration"/>
    <property type="evidence" value="ECO:0007669"/>
    <property type="project" value="UniProtKB-KW"/>
</dbReference>
<dbReference type="RefSeq" id="WP_213006098.1">
    <property type="nucleotide sequence ID" value="NZ_BOQN01000023.1"/>
</dbReference>
<keyword evidence="2" id="KW-0229">DNA integration</keyword>
<evidence type="ECO:0000256" key="5">
    <source>
        <dbReference type="PROSITE-ProRule" id="PRU01248"/>
    </source>
</evidence>
<evidence type="ECO:0000259" key="6">
    <source>
        <dbReference type="PROSITE" id="PS51898"/>
    </source>
</evidence>
<dbReference type="PANTHER" id="PTHR30349:SF41">
    <property type="entry name" value="INTEGRASE_RECOMBINASE PROTEIN MJ0367-RELATED"/>
    <property type="match status" value="1"/>
</dbReference>
<keyword evidence="3 5" id="KW-0238">DNA-binding</keyword>
<keyword evidence="9" id="KW-1185">Reference proteome</keyword>
<evidence type="ECO:0000256" key="1">
    <source>
        <dbReference type="ARBA" id="ARBA00008857"/>
    </source>
</evidence>
<dbReference type="PROSITE" id="PS51900">
    <property type="entry name" value="CB"/>
    <property type="match status" value="1"/>
</dbReference>
<dbReference type="EMBL" id="BOQN01000023">
    <property type="protein sequence ID" value="GIM90163.1"/>
    <property type="molecule type" value="Genomic_DNA"/>
</dbReference>
<dbReference type="InterPro" id="IPR044068">
    <property type="entry name" value="CB"/>
</dbReference>
<dbReference type="InterPro" id="IPR004107">
    <property type="entry name" value="Integrase_SAM-like_N"/>
</dbReference>
<dbReference type="GO" id="GO:0006310">
    <property type="term" value="P:DNA recombination"/>
    <property type="evidence" value="ECO:0007669"/>
    <property type="project" value="UniProtKB-KW"/>
</dbReference>
<dbReference type="PANTHER" id="PTHR30349">
    <property type="entry name" value="PHAGE INTEGRASE-RELATED"/>
    <property type="match status" value="1"/>
</dbReference>
<dbReference type="Gene3D" id="1.10.150.130">
    <property type="match status" value="1"/>
</dbReference>
<dbReference type="InterPro" id="IPR050090">
    <property type="entry name" value="Tyrosine_recombinase_XerCD"/>
</dbReference>
<evidence type="ECO:0000256" key="2">
    <source>
        <dbReference type="ARBA" id="ARBA00022908"/>
    </source>
</evidence>
<dbReference type="Pfam" id="PF14659">
    <property type="entry name" value="Phage_int_SAM_3"/>
    <property type="match status" value="1"/>
</dbReference>
<dbReference type="InterPro" id="IPR002104">
    <property type="entry name" value="Integrase_catalytic"/>
</dbReference>
<dbReference type="AlphaFoldDB" id="A0A919T7A0"/>
<proteinExistence type="inferred from homology"/>
<dbReference type="InterPro" id="IPR010998">
    <property type="entry name" value="Integrase_recombinase_N"/>
</dbReference>
<dbReference type="CDD" id="cd01189">
    <property type="entry name" value="INT_ICEBs1_C_like"/>
    <property type="match status" value="1"/>
</dbReference>
<reference evidence="8 9" key="1">
    <citation type="submission" date="2021-03" db="EMBL/GenBank/DDBJ databases">
        <title>Whole genome shotgun sequence of Actinoplanes toevensis NBRC 105298.</title>
        <authorList>
            <person name="Komaki H."/>
            <person name="Tamura T."/>
        </authorList>
    </citation>
    <scope>NUCLEOTIDE SEQUENCE [LARGE SCALE GENOMIC DNA]</scope>
    <source>
        <strain evidence="8 9">NBRC 105298</strain>
    </source>
</reference>
<dbReference type="Gene3D" id="1.10.443.10">
    <property type="entry name" value="Intergrase catalytic core"/>
    <property type="match status" value="1"/>
</dbReference>
<comment type="similarity">
    <text evidence="1">Belongs to the 'phage' integrase family.</text>
</comment>
<name>A0A919T7A0_9ACTN</name>
<feature type="domain" description="Core-binding (CB)" evidence="7">
    <location>
        <begin position="127"/>
        <end position="231"/>
    </location>
</feature>
<gene>
    <name evidence="8" type="ORF">Ato02nite_019560</name>
</gene>
<evidence type="ECO:0000313" key="8">
    <source>
        <dbReference type="EMBL" id="GIM90163.1"/>
    </source>
</evidence>
<sequence length="492" mass="54689">MAEGSLLKICTCRDTAGKKLGRRCPQLRRAGGTWNSHHGKWGYQLELPKRADGSRRSPLRRYTFDGRDDAANDRSQAIALLALAGDDTALATEIADLLQQVKAGAPLPDRDTIAKRVNAGLPATADMTLGEYLPQWLESRRSIEPGTKRAYGCHIRVHLIPHLGAIPLVKLRVEHIAAMFTAITDFNTAIEIARQSADPQIRATVRGMRTTGPTTMQRIRATLRKALNDAMARTNNRLIDFNPAKHVELPSATQHKPRVWTAKAVARWHETGKKPSPVMVWTPEQAGEFLDYAQDHDIGLYPVFVGIMHRGMRRGEALGLRDTTVDLDDALATVDLQRTTDGYDPVDKKVKSESGNRTFALDSFTVAAWRAYLARRARWQLVCGSKWPNTGFFFVQPNGEKWHPDAVTKAFDRLVRDAGLPPIRLHDLRHCAATFLKASGADLTDVKELLGHSTITITSNTYTSVIVELESEREKAEAAAALVPRRRRPRAA</sequence>
<dbReference type="Pfam" id="PF00589">
    <property type="entry name" value="Phage_integrase"/>
    <property type="match status" value="1"/>
</dbReference>
<dbReference type="SUPFAM" id="SSF56349">
    <property type="entry name" value="DNA breaking-rejoining enzymes"/>
    <property type="match status" value="2"/>
</dbReference>
<organism evidence="8 9">
    <name type="scientific">Paractinoplanes toevensis</name>
    <dbReference type="NCBI Taxonomy" id="571911"/>
    <lineage>
        <taxon>Bacteria</taxon>
        <taxon>Bacillati</taxon>
        <taxon>Actinomycetota</taxon>
        <taxon>Actinomycetes</taxon>
        <taxon>Micromonosporales</taxon>
        <taxon>Micromonosporaceae</taxon>
        <taxon>Paractinoplanes</taxon>
    </lineage>
</organism>
<dbReference type="Proteomes" id="UP000677082">
    <property type="component" value="Unassembled WGS sequence"/>
</dbReference>